<accession>A0ACB6Z2N6</accession>
<evidence type="ECO:0000313" key="1">
    <source>
        <dbReference type="EMBL" id="KAF9643747.1"/>
    </source>
</evidence>
<proteinExistence type="predicted"/>
<dbReference type="EMBL" id="MU118190">
    <property type="protein sequence ID" value="KAF9643747.1"/>
    <property type="molecule type" value="Genomic_DNA"/>
</dbReference>
<gene>
    <name evidence="1" type="ORF">BDM02DRAFT_1355740</name>
</gene>
<reference evidence="1" key="1">
    <citation type="submission" date="2019-10" db="EMBL/GenBank/DDBJ databases">
        <authorList>
            <consortium name="DOE Joint Genome Institute"/>
            <person name="Kuo A."/>
            <person name="Miyauchi S."/>
            <person name="Kiss E."/>
            <person name="Drula E."/>
            <person name="Kohler A."/>
            <person name="Sanchez-Garcia M."/>
            <person name="Andreopoulos B."/>
            <person name="Barry K.W."/>
            <person name="Bonito G."/>
            <person name="Buee M."/>
            <person name="Carver A."/>
            <person name="Chen C."/>
            <person name="Cichocki N."/>
            <person name="Clum A."/>
            <person name="Culley D."/>
            <person name="Crous P.W."/>
            <person name="Fauchery L."/>
            <person name="Girlanda M."/>
            <person name="Hayes R."/>
            <person name="Keri Z."/>
            <person name="Labutti K."/>
            <person name="Lipzen A."/>
            <person name="Lombard V."/>
            <person name="Magnuson J."/>
            <person name="Maillard F."/>
            <person name="Morin E."/>
            <person name="Murat C."/>
            <person name="Nolan M."/>
            <person name="Ohm R."/>
            <person name="Pangilinan J."/>
            <person name="Pereira M."/>
            <person name="Perotto S."/>
            <person name="Peter M."/>
            <person name="Riley R."/>
            <person name="Sitrit Y."/>
            <person name="Stielow B."/>
            <person name="Szollosi G."/>
            <person name="Zifcakova L."/>
            <person name="Stursova M."/>
            <person name="Spatafora J.W."/>
            <person name="Tedersoo L."/>
            <person name="Vaario L.-M."/>
            <person name="Yamada A."/>
            <person name="Yan M."/>
            <person name="Wang P."/>
            <person name="Xu J."/>
            <person name="Bruns T."/>
            <person name="Baldrian P."/>
            <person name="Vilgalys R."/>
            <person name="Henrissat B."/>
            <person name="Grigoriev I.V."/>
            <person name="Hibbett D."/>
            <person name="Nagy L.G."/>
            <person name="Martin F.M."/>
        </authorList>
    </citation>
    <scope>NUCLEOTIDE SEQUENCE</scope>
    <source>
        <strain evidence="1">P2</strain>
    </source>
</reference>
<comment type="caution">
    <text evidence="1">The sequence shown here is derived from an EMBL/GenBank/DDBJ whole genome shotgun (WGS) entry which is preliminary data.</text>
</comment>
<organism evidence="1 2">
    <name type="scientific">Thelephora ganbajun</name>
    <name type="common">Ganba fungus</name>
    <dbReference type="NCBI Taxonomy" id="370292"/>
    <lineage>
        <taxon>Eukaryota</taxon>
        <taxon>Fungi</taxon>
        <taxon>Dikarya</taxon>
        <taxon>Basidiomycota</taxon>
        <taxon>Agaricomycotina</taxon>
        <taxon>Agaricomycetes</taxon>
        <taxon>Thelephorales</taxon>
        <taxon>Thelephoraceae</taxon>
        <taxon>Thelephora</taxon>
    </lineage>
</organism>
<keyword evidence="2" id="KW-1185">Reference proteome</keyword>
<reference evidence="1" key="2">
    <citation type="journal article" date="2020" name="Nat. Commun.">
        <title>Large-scale genome sequencing of mycorrhizal fungi provides insights into the early evolution of symbiotic traits.</title>
        <authorList>
            <person name="Miyauchi S."/>
            <person name="Kiss E."/>
            <person name="Kuo A."/>
            <person name="Drula E."/>
            <person name="Kohler A."/>
            <person name="Sanchez-Garcia M."/>
            <person name="Morin E."/>
            <person name="Andreopoulos B."/>
            <person name="Barry K.W."/>
            <person name="Bonito G."/>
            <person name="Buee M."/>
            <person name="Carver A."/>
            <person name="Chen C."/>
            <person name="Cichocki N."/>
            <person name="Clum A."/>
            <person name="Culley D."/>
            <person name="Crous P.W."/>
            <person name="Fauchery L."/>
            <person name="Girlanda M."/>
            <person name="Hayes R.D."/>
            <person name="Keri Z."/>
            <person name="LaButti K."/>
            <person name="Lipzen A."/>
            <person name="Lombard V."/>
            <person name="Magnuson J."/>
            <person name="Maillard F."/>
            <person name="Murat C."/>
            <person name="Nolan M."/>
            <person name="Ohm R.A."/>
            <person name="Pangilinan J."/>
            <person name="Pereira M.F."/>
            <person name="Perotto S."/>
            <person name="Peter M."/>
            <person name="Pfister S."/>
            <person name="Riley R."/>
            <person name="Sitrit Y."/>
            <person name="Stielow J.B."/>
            <person name="Szollosi G."/>
            <person name="Zifcakova L."/>
            <person name="Stursova M."/>
            <person name="Spatafora J.W."/>
            <person name="Tedersoo L."/>
            <person name="Vaario L.M."/>
            <person name="Yamada A."/>
            <person name="Yan M."/>
            <person name="Wang P."/>
            <person name="Xu J."/>
            <person name="Bruns T."/>
            <person name="Baldrian P."/>
            <person name="Vilgalys R."/>
            <person name="Dunand C."/>
            <person name="Henrissat B."/>
            <person name="Grigoriev I.V."/>
            <person name="Hibbett D."/>
            <person name="Nagy L.G."/>
            <person name="Martin F.M."/>
        </authorList>
    </citation>
    <scope>NUCLEOTIDE SEQUENCE</scope>
    <source>
        <strain evidence="1">P2</strain>
    </source>
</reference>
<evidence type="ECO:0000313" key="2">
    <source>
        <dbReference type="Proteomes" id="UP000886501"/>
    </source>
</evidence>
<protein>
    <submittedName>
        <fullName evidence="1">Uncharacterized protein</fullName>
    </submittedName>
</protein>
<sequence>MHLGSLLKKNQRLKALKEDDPEYKRVKELFEEGWLHPNKPLPAIRTIFKLLKTSDEMCDYRLYNSNIEAEVGGGVVVSGLFFHGTNRACTLGDTRTNNELCNKKECNTCDYPWLIRCWQDRFSRFGPGIYTSACSSKADDYFKNVISPSKVQSRVLLLNAVVYGNPHKLYHTDASAGSLSRIQERGDSAYLFDYLWTARKRGEVEKAQVTTAKVRWQGVDILTHRPYVHVDMYINHSHH</sequence>
<dbReference type="Proteomes" id="UP000886501">
    <property type="component" value="Unassembled WGS sequence"/>
</dbReference>
<name>A0ACB6Z2N6_THEGA</name>